<dbReference type="SMART" id="SM00312">
    <property type="entry name" value="PX"/>
    <property type="match status" value="1"/>
</dbReference>
<evidence type="ECO:0000256" key="4">
    <source>
        <dbReference type="SAM" id="MobiDB-lite"/>
    </source>
</evidence>
<dbReference type="GO" id="GO:0032266">
    <property type="term" value="F:phosphatidylinositol-3-phosphate binding"/>
    <property type="evidence" value="ECO:0000318"/>
    <property type="project" value="GO_Central"/>
</dbReference>
<sequence length="443" mass="51430">MADVGSDSAQEGGSEASTPSSSKRVTSLLSVMEISVTEPERRTGVTAINMKETYTVYLVETRITDMKSELLPETFTDETFSLWRRYSEFELLRNYLCVTYPAVVIPPLPEKKIHMMWQKLSGGEDKFDPDFIERRRAGLESFLLRVAAHGQLSQDKIFHCFLHLGENWKETVLATGYQNKKIYLILRTAQMDSRLKTLNAQFRLKNPDRRFQDLKNYSSELEANIANLLKIRERLAERLYGIHKIHANYGRVFSEWSGIEKEMGDGLQSAGHFMDVYAASIDSMLEEEDTYADALKEYLYFADALRSICRKQELLQYEVEKLEDKLVYLKAQKEQMEQGGDVKSGFSLKGMTTKLFGADTPETRDKKIKLLEEQTQQTEEQLQAAKWELSTYIDRSLQDVERFKRQKVRDLREIFINYSIMQIKLCKKGISLWNNTKECFTKM</sequence>
<dbReference type="Gene3D" id="1.20.1270.60">
    <property type="entry name" value="Arfaptin homology (AH) domain/BAR domain"/>
    <property type="match status" value="1"/>
</dbReference>
<dbReference type="CDD" id="cd07622">
    <property type="entry name" value="BAR_SNX4"/>
    <property type="match status" value="1"/>
</dbReference>
<evidence type="ECO:0000259" key="5">
    <source>
        <dbReference type="PROSITE" id="PS50195"/>
    </source>
</evidence>
<dbReference type="RefSeq" id="XP_035700211.1">
    <property type="nucleotide sequence ID" value="XM_035844318.1"/>
</dbReference>
<dbReference type="GeneID" id="118432703"/>
<dbReference type="InterPro" id="IPR036871">
    <property type="entry name" value="PX_dom_sf"/>
</dbReference>
<evidence type="ECO:0000256" key="3">
    <source>
        <dbReference type="SAM" id="Coils"/>
    </source>
</evidence>
<dbReference type="InterPro" id="IPR027267">
    <property type="entry name" value="AH/BAR_dom_sf"/>
</dbReference>
<evidence type="ECO:0000313" key="7">
    <source>
        <dbReference type="RefSeq" id="XP_035700211.1"/>
    </source>
</evidence>
<dbReference type="GO" id="GO:0015031">
    <property type="term" value="P:protein transport"/>
    <property type="evidence" value="ECO:0000318"/>
    <property type="project" value="GO_Central"/>
</dbReference>
<accession>A0A9J7MIB2</accession>
<evidence type="ECO:0000256" key="1">
    <source>
        <dbReference type="ARBA" id="ARBA00010883"/>
    </source>
</evidence>
<dbReference type="GO" id="GO:0031901">
    <property type="term" value="C:early endosome membrane"/>
    <property type="evidence" value="ECO:0000318"/>
    <property type="project" value="GO_Central"/>
</dbReference>
<keyword evidence="2" id="KW-0813">Transport</keyword>
<dbReference type="PANTHER" id="PTHR46596">
    <property type="entry name" value="SORTING NEXIN-4"/>
    <property type="match status" value="1"/>
</dbReference>
<proteinExistence type="inferred from homology"/>
<feature type="coiled-coil region" evidence="3">
    <location>
        <begin position="312"/>
        <end position="339"/>
    </location>
</feature>
<organism evidence="6 7">
    <name type="scientific">Branchiostoma floridae</name>
    <name type="common">Florida lancelet</name>
    <name type="synonym">Amphioxus</name>
    <dbReference type="NCBI Taxonomy" id="7739"/>
    <lineage>
        <taxon>Eukaryota</taxon>
        <taxon>Metazoa</taxon>
        <taxon>Chordata</taxon>
        <taxon>Cephalochordata</taxon>
        <taxon>Leptocardii</taxon>
        <taxon>Amphioxiformes</taxon>
        <taxon>Branchiostomatidae</taxon>
        <taxon>Branchiostoma</taxon>
    </lineage>
</organism>
<comment type="similarity">
    <text evidence="1">Belongs to the sorting nexin family.</text>
</comment>
<reference evidence="7" key="2">
    <citation type="submission" date="2025-08" db="UniProtKB">
        <authorList>
            <consortium name="RefSeq"/>
        </authorList>
    </citation>
    <scope>IDENTIFICATION</scope>
    <source>
        <strain evidence="7">S238N-H82</strain>
        <tissue evidence="7">Testes</tissue>
    </source>
</reference>
<dbReference type="CDD" id="cd06864">
    <property type="entry name" value="PX_SNX4"/>
    <property type="match status" value="1"/>
</dbReference>
<protein>
    <submittedName>
        <fullName evidence="7">Sorting nexin-4-like isoform X1</fullName>
    </submittedName>
</protein>
<dbReference type="AlphaFoldDB" id="A0A9J7MIB2"/>
<dbReference type="InterPro" id="IPR001683">
    <property type="entry name" value="PX_dom"/>
</dbReference>
<dbReference type="PANTHER" id="PTHR46596:SF1">
    <property type="entry name" value="SORTING NEXIN-4"/>
    <property type="match status" value="1"/>
</dbReference>
<dbReference type="Gene3D" id="3.30.1520.10">
    <property type="entry name" value="Phox-like domain"/>
    <property type="match status" value="1"/>
</dbReference>
<dbReference type="OrthoDB" id="289314at2759"/>
<dbReference type="GO" id="GO:0031201">
    <property type="term" value="C:SNARE complex"/>
    <property type="evidence" value="ECO:0000318"/>
    <property type="project" value="GO_Central"/>
</dbReference>
<keyword evidence="2" id="KW-0653">Protein transport</keyword>
<evidence type="ECO:0000256" key="2">
    <source>
        <dbReference type="ARBA" id="ARBA00022927"/>
    </source>
</evidence>
<feature type="domain" description="PX" evidence="5">
    <location>
        <begin position="35"/>
        <end position="169"/>
    </location>
</feature>
<dbReference type="PROSITE" id="PS50195">
    <property type="entry name" value="PX"/>
    <property type="match status" value="1"/>
</dbReference>
<dbReference type="Proteomes" id="UP000001554">
    <property type="component" value="Chromosome 16"/>
</dbReference>
<dbReference type="GO" id="GO:0005886">
    <property type="term" value="C:plasma membrane"/>
    <property type="evidence" value="ECO:0000318"/>
    <property type="project" value="GO_Central"/>
</dbReference>
<dbReference type="InterPro" id="IPR034902">
    <property type="entry name" value="PX_SNX4"/>
</dbReference>
<dbReference type="Pfam" id="PF00787">
    <property type="entry name" value="PX"/>
    <property type="match status" value="1"/>
</dbReference>
<evidence type="ECO:0000313" key="6">
    <source>
        <dbReference type="Proteomes" id="UP000001554"/>
    </source>
</evidence>
<dbReference type="GO" id="GO:2000786">
    <property type="term" value="P:positive regulation of autophagosome assembly"/>
    <property type="evidence" value="ECO:0000318"/>
    <property type="project" value="GO_Central"/>
</dbReference>
<feature type="region of interest" description="Disordered" evidence="4">
    <location>
        <begin position="1"/>
        <end position="23"/>
    </location>
</feature>
<name>A0A9J7MIB2_BRAFL</name>
<reference evidence="6" key="1">
    <citation type="journal article" date="2020" name="Nat. Ecol. Evol.">
        <title>Deeply conserved synteny resolves early events in vertebrate evolution.</title>
        <authorList>
            <person name="Simakov O."/>
            <person name="Marletaz F."/>
            <person name="Yue J.X."/>
            <person name="O'Connell B."/>
            <person name="Jenkins J."/>
            <person name="Brandt A."/>
            <person name="Calef R."/>
            <person name="Tung C.H."/>
            <person name="Huang T.K."/>
            <person name="Schmutz J."/>
            <person name="Satoh N."/>
            <person name="Yu J.K."/>
            <person name="Putnam N.H."/>
            <person name="Green R.E."/>
            <person name="Rokhsar D.S."/>
        </authorList>
    </citation>
    <scope>NUCLEOTIDE SEQUENCE [LARGE SCALE GENOMIC DNA]</scope>
    <source>
        <strain evidence="6">S238N-H82</strain>
    </source>
</reference>
<feature type="compositionally biased region" description="Polar residues" evidence="4">
    <location>
        <begin position="7"/>
        <end position="23"/>
    </location>
</feature>
<gene>
    <name evidence="7" type="primary">LOC118432703</name>
</gene>
<keyword evidence="3" id="KW-0175">Coiled coil</keyword>
<dbReference type="SUPFAM" id="SSF64268">
    <property type="entry name" value="PX domain"/>
    <property type="match status" value="1"/>
</dbReference>
<dbReference type="InterPro" id="IPR037430">
    <property type="entry name" value="SNX4_BAR"/>
</dbReference>
<dbReference type="KEGG" id="bfo:118432703"/>
<keyword evidence="6" id="KW-1185">Reference proteome</keyword>
<dbReference type="InterPro" id="IPR034783">
    <property type="entry name" value="SNX4"/>
</dbReference>
<dbReference type="OMA" id="LQKSGHY"/>